<evidence type="ECO:0000259" key="5">
    <source>
        <dbReference type="PROSITE" id="PS51387"/>
    </source>
</evidence>
<dbReference type="InterPro" id="IPR016166">
    <property type="entry name" value="FAD-bd_PCMH"/>
</dbReference>
<dbReference type="InterPro" id="IPR036318">
    <property type="entry name" value="FAD-bd_PCMH-like_sf"/>
</dbReference>
<dbReference type="Proteomes" id="UP000033874">
    <property type="component" value="Unassembled WGS sequence"/>
</dbReference>
<protein>
    <recommendedName>
        <fullName evidence="5">FAD-binding PCMH-type domain-containing protein</fullName>
    </recommendedName>
</protein>
<dbReference type="Gene3D" id="3.30.465.10">
    <property type="match status" value="1"/>
</dbReference>
<dbReference type="InterPro" id="IPR004113">
    <property type="entry name" value="FAD-bd_oxidored_4_C"/>
</dbReference>
<comment type="caution">
    <text evidence="6">The sequence shown here is derived from an EMBL/GenBank/DDBJ whole genome shotgun (WGS) entry which is preliminary data.</text>
</comment>
<proteinExistence type="predicted"/>
<sequence>MEADVNDDALIDALKARLPAEAVRTDDDALTLAMHDVHVTGERPVAVVVPKDAAELASAVAAATALGHAVIPRGGGLSYTGGYAAPGPGAVTIDMRGMNRILDIAQEDMTITVQAGVTWKQINNALKPLGLRMPFIGTFSGAGATVGGGLGHGALFFGSARYGSAADNVLGMEVVLADGTLLRTGQGALAQPSKPILRSFGPDLTGLFTHDGGMFGIKTEATFRLIRTPAEQGYASFAFSDIRQAADALCEMARADLAEEIYILDPSAADAVHADASTMAKTAVSVAREAGGAFKAVKALAALAKGGTDFIPEGHFSLHLTAAGRCAAAVEADLAAAHHIASRRGGSAVTPTIPRVARAEIFANLNGVLGPRGGRWAALNAKVAHSDAHRLIDAFDAMIAPHAEEMAAHGVRYTRLVSALANHCFSFEPVFHWQDRWQPLHRSAPDPAHLAAFEEPVPNPQGRALVDRLRRETVDLFRSLGAASNQIGRTYPFRAALSPAPDHLLSTIKQALDPRGLMNPGVLGFA</sequence>
<dbReference type="PATRIC" id="fig|56193.3.peg.4080"/>
<organism evidence="6 7">
    <name type="scientific">Sphingobium chungbukense</name>
    <dbReference type="NCBI Taxonomy" id="56193"/>
    <lineage>
        <taxon>Bacteria</taxon>
        <taxon>Pseudomonadati</taxon>
        <taxon>Pseudomonadota</taxon>
        <taxon>Alphaproteobacteria</taxon>
        <taxon>Sphingomonadales</taxon>
        <taxon>Sphingomonadaceae</taxon>
        <taxon>Sphingobium</taxon>
    </lineage>
</organism>
<keyword evidence="3" id="KW-0274">FAD</keyword>
<dbReference type="AlphaFoldDB" id="A0A0M3APH2"/>
<dbReference type="Pfam" id="PF02913">
    <property type="entry name" value="FAD-oxidase_C"/>
    <property type="match status" value="1"/>
</dbReference>
<dbReference type="PROSITE" id="PS51387">
    <property type="entry name" value="FAD_PCMH"/>
    <property type="match status" value="1"/>
</dbReference>
<dbReference type="GO" id="GO:0016491">
    <property type="term" value="F:oxidoreductase activity"/>
    <property type="evidence" value="ECO:0007669"/>
    <property type="project" value="UniProtKB-KW"/>
</dbReference>
<feature type="domain" description="FAD-binding PCMH-type" evidence="5">
    <location>
        <begin position="40"/>
        <end position="228"/>
    </location>
</feature>
<accession>A0A0M3APH2</accession>
<keyword evidence="2" id="KW-0285">Flavoprotein</keyword>
<dbReference type="InterPro" id="IPR006094">
    <property type="entry name" value="Oxid_FAD_bind_N"/>
</dbReference>
<dbReference type="InterPro" id="IPR016164">
    <property type="entry name" value="FAD-linked_Oxase-like_C"/>
</dbReference>
<dbReference type="STRING" id="56193.YP76_19385"/>
<name>A0A0M3APH2_9SPHN</name>
<evidence type="ECO:0000256" key="1">
    <source>
        <dbReference type="ARBA" id="ARBA00001974"/>
    </source>
</evidence>
<comment type="cofactor">
    <cofactor evidence="1">
        <name>FAD</name>
        <dbReference type="ChEBI" id="CHEBI:57692"/>
    </cofactor>
</comment>
<evidence type="ECO:0000256" key="2">
    <source>
        <dbReference type="ARBA" id="ARBA00022630"/>
    </source>
</evidence>
<dbReference type="SUPFAM" id="SSF56176">
    <property type="entry name" value="FAD-binding/transporter-associated domain-like"/>
    <property type="match status" value="1"/>
</dbReference>
<dbReference type="GO" id="GO:0071949">
    <property type="term" value="F:FAD binding"/>
    <property type="evidence" value="ECO:0007669"/>
    <property type="project" value="InterPro"/>
</dbReference>
<dbReference type="InterPro" id="IPR016169">
    <property type="entry name" value="FAD-bd_PCMH_sub2"/>
</dbReference>
<dbReference type="SUPFAM" id="SSF55103">
    <property type="entry name" value="FAD-linked oxidases, C-terminal domain"/>
    <property type="match status" value="1"/>
</dbReference>
<keyword evidence="7" id="KW-1185">Reference proteome</keyword>
<evidence type="ECO:0000256" key="4">
    <source>
        <dbReference type="ARBA" id="ARBA00023002"/>
    </source>
</evidence>
<dbReference type="EMBL" id="LBIC01000009">
    <property type="protein sequence ID" value="KKW90821.1"/>
    <property type="molecule type" value="Genomic_DNA"/>
</dbReference>
<gene>
    <name evidence="6" type="ORF">YP76_19385</name>
</gene>
<evidence type="ECO:0000256" key="3">
    <source>
        <dbReference type="ARBA" id="ARBA00022827"/>
    </source>
</evidence>
<dbReference type="Pfam" id="PF01565">
    <property type="entry name" value="FAD_binding_4"/>
    <property type="match status" value="1"/>
</dbReference>
<evidence type="ECO:0000313" key="7">
    <source>
        <dbReference type="Proteomes" id="UP000033874"/>
    </source>
</evidence>
<keyword evidence="4" id="KW-0560">Oxidoreductase</keyword>
<reference evidence="6 7" key="1">
    <citation type="submission" date="2015-04" db="EMBL/GenBank/DDBJ databases">
        <title>Genome sequence of aromatic hydrocarbons-degrading Sphingobium chungbukense DJ77.</title>
        <authorList>
            <person name="Kim Y.-C."/>
            <person name="Chae J.-C."/>
        </authorList>
    </citation>
    <scope>NUCLEOTIDE SEQUENCE [LARGE SCALE GENOMIC DNA]</scope>
    <source>
        <strain evidence="6 7">DJ77</strain>
    </source>
</reference>
<evidence type="ECO:0000313" key="6">
    <source>
        <dbReference type="EMBL" id="KKW90821.1"/>
    </source>
</evidence>
<dbReference type="PANTHER" id="PTHR11748">
    <property type="entry name" value="D-LACTATE DEHYDROGENASE"/>
    <property type="match status" value="1"/>
</dbReference>